<dbReference type="EMBL" id="OU895878">
    <property type="protein sequence ID" value="CAG9805958.1"/>
    <property type="molecule type" value="Genomic_DNA"/>
</dbReference>
<name>A0A9N9RY25_9DIPT</name>
<keyword evidence="5" id="KW-0325">Glycoprotein</keyword>
<dbReference type="AlphaFoldDB" id="A0A9N9RY25"/>
<dbReference type="SUPFAM" id="SSF49899">
    <property type="entry name" value="Concanavalin A-like lectins/glucanases"/>
    <property type="match status" value="1"/>
</dbReference>
<evidence type="ECO:0000256" key="1">
    <source>
        <dbReference type="ARBA" id="ARBA00001913"/>
    </source>
</evidence>
<dbReference type="InterPro" id="IPR013320">
    <property type="entry name" value="ConA-like_dom_sf"/>
</dbReference>
<dbReference type="Proteomes" id="UP001153620">
    <property type="component" value="Chromosome 2"/>
</dbReference>
<reference evidence="9" key="1">
    <citation type="submission" date="2022-01" db="EMBL/GenBank/DDBJ databases">
        <authorList>
            <person name="King R."/>
        </authorList>
    </citation>
    <scope>NUCLEOTIDE SEQUENCE</scope>
</reference>
<feature type="region of interest" description="Disordered" evidence="6">
    <location>
        <begin position="373"/>
        <end position="401"/>
    </location>
</feature>
<dbReference type="InterPro" id="IPR001759">
    <property type="entry name" value="PTX_dom"/>
</dbReference>
<gene>
    <name evidence="9" type="ORF">CHIRRI_LOCUS8824</name>
</gene>
<feature type="signal peptide" evidence="7">
    <location>
        <begin position="1"/>
        <end position="17"/>
    </location>
</feature>
<organism evidence="9 10">
    <name type="scientific">Chironomus riparius</name>
    <dbReference type="NCBI Taxonomy" id="315576"/>
    <lineage>
        <taxon>Eukaryota</taxon>
        <taxon>Metazoa</taxon>
        <taxon>Ecdysozoa</taxon>
        <taxon>Arthropoda</taxon>
        <taxon>Hexapoda</taxon>
        <taxon>Insecta</taxon>
        <taxon>Pterygota</taxon>
        <taxon>Neoptera</taxon>
        <taxon>Endopterygota</taxon>
        <taxon>Diptera</taxon>
        <taxon>Nematocera</taxon>
        <taxon>Chironomoidea</taxon>
        <taxon>Chironomidae</taxon>
        <taxon>Chironominae</taxon>
        <taxon>Chironomus</taxon>
    </lineage>
</organism>
<dbReference type="Pfam" id="PF00354">
    <property type="entry name" value="Pentaxin"/>
    <property type="match status" value="1"/>
</dbReference>
<keyword evidence="3" id="KW-0106">Calcium</keyword>
<feature type="domain" description="Pentraxin (PTX)" evidence="8">
    <location>
        <begin position="107"/>
        <end position="302"/>
    </location>
</feature>
<feature type="compositionally biased region" description="Low complexity" evidence="6">
    <location>
        <begin position="373"/>
        <end position="399"/>
    </location>
</feature>
<keyword evidence="7" id="KW-0732">Signal</keyword>
<evidence type="ECO:0000256" key="7">
    <source>
        <dbReference type="SAM" id="SignalP"/>
    </source>
</evidence>
<keyword evidence="2" id="KW-0479">Metal-binding</keyword>
<protein>
    <recommendedName>
        <fullName evidence="8">Pentraxin (PTX) domain-containing protein</fullName>
    </recommendedName>
</protein>
<evidence type="ECO:0000256" key="2">
    <source>
        <dbReference type="ARBA" id="ARBA00022723"/>
    </source>
</evidence>
<evidence type="ECO:0000259" key="8">
    <source>
        <dbReference type="SMART" id="SM00159"/>
    </source>
</evidence>
<accession>A0A9N9RY25</accession>
<dbReference type="OrthoDB" id="8793160at2759"/>
<dbReference type="Gene3D" id="2.60.120.200">
    <property type="match status" value="1"/>
</dbReference>
<feature type="chain" id="PRO_5040369605" description="Pentraxin (PTX) domain-containing protein" evidence="7">
    <location>
        <begin position="18"/>
        <end position="556"/>
    </location>
</feature>
<proteinExistence type="predicted"/>
<dbReference type="PANTHER" id="PTHR19277:SF125">
    <property type="entry name" value="B6"/>
    <property type="match status" value="1"/>
</dbReference>
<evidence type="ECO:0000256" key="3">
    <source>
        <dbReference type="ARBA" id="ARBA00022837"/>
    </source>
</evidence>
<keyword evidence="4" id="KW-1015">Disulfide bond</keyword>
<evidence type="ECO:0000313" key="10">
    <source>
        <dbReference type="Proteomes" id="UP001153620"/>
    </source>
</evidence>
<dbReference type="GO" id="GO:0046872">
    <property type="term" value="F:metal ion binding"/>
    <property type="evidence" value="ECO:0007669"/>
    <property type="project" value="UniProtKB-KW"/>
</dbReference>
<evidence type="ECO:0000256" key="5">
    <source>
        <dbReference type="ARBA" id="ARBA00023180"/>
    </source>
</evidence>
<evidence type="ECO:0000313" key="9">
    <source>
        <dbReference type="EMBL" id="CAG9805958.1"/>
    </source>
</evidence>
<sequence>MKRLLVQLIAILPVINCWTPLVTHPASYSVQHSYPSLGSETEILKKSSNELFSHDTSVDHLFEAFHAKSNEYSIESPSVSALKVNDGRYLSAKALHFSSNSFNGNFYDDACAFDKFAIDHESTIDYDASSLKTMDQFTLCSWVRFTKHDGDHVLFTYSVHDEPREIQFWVSNVNSSSFVTLAVRGYSLYRLGYPFQMKKWHHTCTSWNGKTGEWQLWVKSDRVGRGFYNRLVSHEIEAGGKAFTGGKSTTGKICEGLHMEITSLQLYSVALSAGKAHRDHKHHHVHKFDHDGEISTTTALPRPAVVANQAINPLLANGQFPSRVKINFAGGQSPVSTPAPATLNTHFNRGQYNIGARNLQHQLINNNAIHHYQSQSQFSQQPTPLPQQVNFPSSPSSSSIQFPQNDGLQFTSSYTGFGSHPANVEIIDESQLPTLRFKRSSDKKVVAETKEQEKKKRDLITLTEVDNQFFDTDWYDGLAQFGGSDFKQHLKQHDNLEDEIKEHDREPAEGEVEAVRSYCNSCLIEPFESALVLPWKSAQPSSKVLRAKASKVCGDF</sequence>
<dbReference type="PANTHER" id="PTHR19277">
    <property type="entry name" value="PENTRAXIN"/>
    <property type="match status" value="1"/>
</dbReference>
<evidence type="ECO:0000256" key="6">
    <source>
        <dbReference type="SAM" id="MobiDB-lite"/>
    </source>
</evidence>
<keyword evidence="10" id="KW-1185">Reference proteome</keyword>
<evidence type="ECO:0000256" key="4">
    <source>
        <dbReference type="ARBA" id="ARBA00023157"/>
    </source>
</evidence>
<dbReference type="InterPro" id="IPR051360">
    <property type="entry name" value="Neuronal_Pentraxin_Related"/>
</dbReference>
<reference evidence="9" key="2">
    <citation type="submission" date="2022-10" db="EMBL/GenBank/DDBJ databases">
        <authorList>
            <consortium name="ENA_rothamsted_submissions"/>
            <consortium name="culmorum"/>
            <person name="King R."/>
        </authorList>
    </citation>
    <scope>NUCLEOTIDE SEQUENCE</scope>
</reference>
<dbReference type="SMART" id="SM00159">
    <property type="entry name" value="PTX"/>
    <property type="match status" value="1"/>
</dbReference>
<comment type="cofactor">
    <cofactor evidence="1">
        <name>Ca(2+)</name>
        <dbReference type="ChEBI" id="CHEBI:29108"/>
    </cofactor>
</comment>